<feature type="domain" description="Helicase C-terminal" evidence="5">
    <location>
        <begin position="45"/>
        <end position="195"/>
    </location>
</feature>
<evidence type="ECO:0000256" key="4">
    <source>
        <dbReference type="ARBA" id="ARBA00022840"/>
    </source>
</evidence>
<keyword evidence="2" id="KW-0378">Hydrolase</keyword>
<evidence type="ECO:0000313" key="6">
    <source>
        <dbReference type="EMBL" id="CAF4814185.1"/>
    </source>
</evidence>
<evidence type="ECO:0000313" key="8">
    <source>
        <dbReference type="Proteomes" id="UP000681967"/>
    </source>
</evidence>
<evidence type="ECO:0000313" key="7">
    <source>
        <dbReference type="EMBL" id="CAF4829198.1"/>
    </source>
</evidence>
<dbReference type="Pfam" id="PF00271">
    <property type="entry name" value="Helicase_C"/>
    <property type="match status" value="1"/>
</dbReference>
<dbReference type="SMART" id="SM00490">
    <property type="entry name" value="HELICc"/>
    <property type="match status" value="1"/>
</dbReference>
<dbReference type="GO" id="GO:0005524">
    <property type="term" value="F:ATP binding"/>
    <property type="evidence" value="ECO:0007669"/>
    <property type="project" value="UniProtKB-KW"/>
</dbReference>
<keyword evidence="4" id="KW-0067">ATP-binding</keyword>
<evidence type="ECO:0000256" key="3">
    <source>
        <dbReference type="ARBA" id="ARBA00022806"/>
    </source>
</evidence>
<dbReference type="GO" id="GO:0004386">
    <property type="term" value="F:helicase activity"/>
    <property type="evidence" value="ECO:0007669"/>
    <property type="project" value="UniProtKB-KW"/>
</dbReference>
<protein>
    <recommendedName>
        <fullName evidence="5">Helicase C-terminal domain-containing protein</fullName>
    </recommendedName>
</protein>
<dbReference type="InterPro" id="IPR001650">
    <property type="entry name" value="Helicase_C-like"/>
</dbReference>
<dbReference type="Gene3D" id="3.40.50.300">
    <property type="entry name" value="P-loop containing nucleotide triphosphate hydrolases"/>
    <property type="match status" value="1"/>
</dbReference>
<dbReference type="Proteomes" id="UP000681967">
    <property type="component" value="Unassembled WGS sequence"/>
</dbReference>
<dbReference type="GO" id="GO:0016787">
    <property type="term" value="F:hydrolase activity"/>
    <property type="evidence" value="ECO:0007669"/>
    <property type="project" value="UniProtKB-KW"/>
</dbReference>
<sequence>MSATLDDKLLCNYYNDACFMNIPGRTFPIEDEYASEDPEDYVDAAIKKTLEILVSGQSGDILVFLTGPEEIYRAINQISSKVKHYGSILLLPLHGKLNEEEMDLVFKASPNRERKIIFATNVAETSITIDGIRHVIDSGMVKEMMWDPQSKTRALKVGYTTQSSVMQRRGRAGRTAIGKVSNYCKNSTSFHLVFM</sequence>
<comment type="caution">
    <text evidence="7">The sequence shown here is derived from an EMBL/GenBank/DDBJ whole genome shotgun (WGS) entry which is preliminary data.</text>
</comment>
<dbReference type="AlphaFoldDB" id="A0A8S3BHW1"/>
<dbReference type="PROSITE" id="PS51194">
    <property type="entry name" value="HELICASE_CTER"/>
    <property type="match status" value="1"/>
</dbReference>
<proteinExistence type="predicted"/>
<dbReference type="PANTHER" id="PTHR18934:SF99">
    <property type="entry name" value="ATP-DEPENDENT RNA HELICASE DHX37-RELATED"/>
    <property type="match status" value="1"/>
</dbReference>
<evidence type="ECO:0000256" key="2">
    <source>
        <dbReference type="ARBA" id="ARBA00022801"/>
    </source>
</evidence>
<reference evidence="7" key="1">
    <citation type="submission" date="2021-02" db="EMBL/GenBank/DDBJ databases">
        <authorList>
            <person name="Nowell W R."/>
        </authorList>
    </citation>
    <scope>NUCLEOTIDE SEQUENCE</scope>
</reference>
<dbReference type="EMBL" id="CAJOBH010146587">
    <property type="protein sequence ID" value="CAF4829198.1"/>
    <property type="molecule type" value="Genomic_DNA"/>
</dbReference>
<dbReference type="EMBL" id="CAJOBJ010152967">
    <property type="protein sequence ID" value="CAF4814185.1"/>
    <property type="molecule type" value="Genomic_DNA"/>
</dbReference>
<dbReference type="SUPFAM" id="SSF52540">
    <property type="entry name" value="P-loop containing nucleoside triphosphate hydrolases"/>
    <property type="match status" value="1"/>
</dbReference>
<organism evidence="7 8">
    <name type="scientific">Rotaria magnacalcarata</name>
    <dbReference type="NCBI Taxonomy" id="392030"/>
    <lineage>
        <taxon>Eukaryota</taxon>
        <taxon>Metazoa</taxon>
        <taxon>Spiralia</taxon>
        <taxon>Gnathifera</taxon>
        <taxon>Rotifera</taxon>
        <taxon>Eurotatoria</taxon>
        <taxon>Bdelloidea</taxon>
        <taxon>Philodinida</taxon>
        <taxon>Philodinidae</taxon>
        <taxon>Rotaria</taxon>
    </lineage>
</organism>
<evidence type="ECO:0000259" key="5">
    <source>
        <dbReference type="PROSITE" id="PS51194"/>
    </source>
</evidence>
<dbReference type="PANTHER" id="PTHR18934">
    <property type="entry name" value="ATP-DEPENDENT RNA HELICASE"/>
    <property type="match status" value="1"/>
</dbReference>
<accession>A0A8S3BHW1</accession>
<gene>
    <name evidence="7" type="ORF">BYL167_LOCUS49337</name>
    <name evidence="6" type="ORF">GIL414_LOCUS47710</name>
</gene>
<dbReference type="InterPro" id="IPR027417">
    <property type="entry name" value="P-loop_NTPase"/>
</dbReference>
<dbReference type="GO" id="GO:0003723">
    <property type="term" value="F:RNA binding"/>
    <property type="evidence" value="ECO:0007669"/>
    <property type="project" value="TreeGrafter"/>
</dbReference>
<name>A0A8S3BHW1_9BILA</name>
<dbReference type="CDD" id="cd18791">
    <property type="entry name" value="SF2_C_RHA"/>
    <property type="match status" value="1"/>
</dbReference>
<keyword evidence="3" id="KW-0347">Helicase</keyword>
<dbReference type="Proteomes" id="UP000681720">
    <property type="component" value="Unassembled WGS sequence"/>
</dbReference>
<evidence type="ECO:0000256" key="1">
    <source>
        <dbReference type="ARBA" id="ARBA00022741"/>
    </source>
</evidence>
<keyword evidence="1" id="KW-0547">Nucleotide-binding</keyword>